<dbReference type="FunCoup" id="A0A059B579">
    <property type="interactions" value="1031"/>
</dbReference>
<organism evidence="6">
    <name type="scientific">Eucalyptus grandis</name>
    <name type="common">Flooded gum</name>
    <dbReference type="NCBI Taxonomy" id="71139"/>
    <lineage>
        <taxon>Eukaryota</taxon>
        <taxon>Viridiplantae</taxon>
        <taxon>Streptophyta</taxon>
        <taxon>Embryophyta</taxon>
        <taxon>Tracheophyta</taxon>
        <taxon>Spermatophyta</taxon>
        <taxon>Magnoliopsida</taxon>
        <taxon>eudicotyledons</taxon>
        <taxon>Gunneridae</taxon>
        <taxon>Pentapetalae</taxon>
        <taxon>rosids</taxon>
        <taxon>malvids</taxon>
        <taxon>Myrtales</taxon>
        <taxon>Myrtaceae</taxon>
        <taxon>Myrtoideae</taxon>
        <taxon>Eucalypteae</taxon>
        <taxon>Eucalyptus</taxon>
    </lineage>
</organism>
<evidence type="ECO:0000259" key="5">
    <source>
        <dbReference type="PROSITE" id="PS50166"/>
    </source>
</evidence>
<dbReference type="SMART" id="SM00913">
    <property type="entry name" value="IBN_N"/>
    <property type="match status" value="1"/>
</dbReference>
<dbReference type="OMA" id="TRRNIDW"/>
<dbReference type="Pfam" id="PF03810">
    <property type="entry name" value="IBN_N"/>
    <property type="match status" value="1"/>
</dbReference>
<feature type="domain" description="Importin N-terminal" evidence="5">
    <location>
        <begin position="27"/>
        <end position="95"/>
    </location>
</feature>
<protein>
    <recommendedName>
        <fullName evidence="5">Importin N-terminal domain-containing protein</fullName>
    </recommendedName>
</protein>
<dbReference type="STRING" id="71139.A0A059B579"/>
<evidence type="ECO:0000256" key="2">
    <source>
        <dbReference type="ARBA" id="ARBA00022448"/>
    </source>
</evidence>
<dbReference type="InterPro" id="IPR016024">
    <property type="entry name" value="ARM-type_fold"/>
</dbReference>
<sequence length="1091" mass="120987">MEVQQLAQLLSATLGGGGGGGGDVRAATAALDSLASSLPRFPFHLLALATGGENQGLRVAAATYLKNYIRRNIGENPSLEVGKEFKDQLMQALLQVEPEILKVLVEVFKFVAEVEFVKQNSWPELVPELRLAIQSSDQISNNGNCKWRTVNALTILHALIRPFQYFLNPKVVVEPVPPQLELIAEDILVPLLVVFHSLVGKVKAAHKMTDISTEKIILIICKCVHFAVRSHMPSALAPHVASFCRDLIEILDSLTFDSVAPSGNEYMQRLKAGKRSLLIFCVLITRHRKHSDKLMPDIVNCALNIVKYSSNISKLDFQTERILSLAFDVISRVLETGPGWKIVSPHFSFLLDSAIMPALAMNEKDILEWEEDADEYIRKNLPSELEDFSGWREDLFTARKSAINLLGVMSISKGPPIGSSKSTSSKRKKGEKNKRNGQQSSVGELLVLPFLSKFPVPTDDNASQSTILNNYFAVLTAYGGLEDFLRDKQPGYTATLLRTRVLPVYMILEKVPYLVAAANWVVGELSSCLPEDMSSEIYSHLLKALSMMDTTDISCYPVRVAAAGAMAKLFENDYPPPEWLPLLQVVINRISNEDEESCILFELLNSLMEAGNESVMIHIPELVLPLAGTISKFLPPSTEPWPQVAEKGFATLAVMAQCWETFISEEANEHESSEKCASGRAVIGRAFSVLLQEAWLKPKNPLESETSAPPSCIDHASTLLRSIMLSVTENNSVLELKVSELLLVWAHLIADWHAWEESEDLSVFDCIKEVVRLSTEYELADFLSRCVPSPPAPPVPSLSIIEGIGAFISEAITQYPSAMCRACSCVHMLLHAPSYSPETESVKQSLVIAFCQAASSSFYRIQCKRPSPLWKSLLLVIASCYLYCPDNVEEILTRSQDGGFAAWVSALCSVASPSCTICLSGDSEIKLCVMALVKVIERLLELGNFSSSLGRECFTSLLEATAKLKEVEDNAEEEEEEVQEESGDEDEEETDCEDSDDDDEHEETQEEFLERYAKAAIDLEEGSAIEEGDVENEDLEPDLGHLEEVDHQRLVFSLIERHREVLLKGQVLPPELISTLHSAFPEQFSLLLQYR</sequence>
<feature type="compositionally biased region" description="Acidic residues" evidence="4">
    <location>
        <begin position="969"/>
        <end position="1004"/>
    </location>
</feature>
<dbReference type="eggNOG" id="ENOG502QSNA">
    <property type="taxonomic scope" value="Eukaryota"/>
</dbReference>
<name>A0A059B579_EUCGR</name>
<accession>A0A059B579</accession>
<evidence type="ECO:0000256" key="1">
    <source>
        <dbReference type="ARBA" id="ARBA00004123"/>
    </source>
</evidence>
<dbReference type="KEGG" id="egr:104415282"/>
<feature type="region of interest" description="Disordered" evidence="4">
    <location>
        <begin position="414"/>
        <end position="439"/>
    </location>
</feature>
<dbReference type="PANTHER" id="PTHR10997:SF29">
    <property type="entry name" value="ARM REPEAT SUPERFAMILY PROTEIN"/>
    <property type="match status" value="1"/>
</dbReference>
<gene>
    <name evidence="6" type="ORF">EUGRSUZ_H04107</name>
</gene>
<dbReference type="AlphaFoldDB" id="A0A059B579"/>
<dbReference type="GO" id="GO:0005829">
    <property type="term" value="C:cytosol"/>
    <property type="evidence" value="ECO:0000318"/>
    <property type="project" value="GO_Central"/>
</dbReference>
<dbReference type="InterPro" id="IPR011989">
    <property type="entry name" value="ARM-like"/>
</dbReference>
<keyword evidence="3" id="KW-0539">Nucleus</keyword>
<dbReference type="PROSITE" id="PS50166">
    <property type="entry name" value="IMPORTIN_B_NT"/>
    <property type="match status" value="1"/>
</dbReference>
<feature type="region of interest" description="Disordered" evidence="4">
    <location>
        <begin position="966"/>
        <end position="1004"/>
    </location>
</feature>
<dbReference type="Gramene" id="KCW61367">
    <property type="protein sequence ID" value="KCW61367"/>
    <property type="gene ID" value="EUGRSUZ_H04107"/>
</dbReference>
<dbReference type="PANTHER" id="PTHR10997">
    <property type="entry name" value="IMPORTIN-7, 8, 11"/>
    <property type="match status" value="1"/>
</dbReference>
<dbReference type="EMBL" id="KK198760">
    <property type="protein sequence ID" value="KCW61367.1"/>
    <property type="molecule type" value="Genomic_DNA"/>
</dbReference>
<dbReference type="SUPFAM" id="SSF48371">
    <property type="entry name" value="ARM repeat"/>
    <property type="match status" value="1"/>
</dbReference>
<evidence type="ECO:0000256" key="3">
    <source>
        <dbReference type="ARBA" id="ARBA00023242"/>
    </source>
</evidence>
<dbReference type="InterPro" id="IPR001494">
    <property type="entry name" value="Importin-beta_N"/>
</dbReference>
<dbReference type="GO" id="GO:0031267">
    <property type="term" value="F:small GTPase binding"/>
    <property type="evidence" value="ECO:0007669"/>
    <property type="project" value="InterPro"/>
</dbReference>
<evidence type="ECO:0000256" key="4">
    <source>
        <dbReference type="SAM" id="MobiDB-lite"/>
    </source>
</evidence>
<comment type="subcellular location">
    <subcellularLocation>
        <location evidence="1">Nucleus</location>
    </subcellularLocation>
</comment>
<dbReference type="GO" id="GO:0006606">
    <property type="term" value="P:protein import into nucleus"/>
    <property type="evidence" value="ECO:0000318"/>
    <property type="project" value="GO_Central"/>
</dbReference>
<dbReference type="GO" id="GO:0006611">
    <property type="term" value="P:protein export from nucleus"/>
    <property type="evidence" value="ECO:0000318"/>
    <property type="project" value="GO_Central"/>
</dbReference>
<evidence type="ECO:0000313" key="6">
    <source>
        <dbReference type="EMBL" id="KCW61367.1"/>
    </source>
</evidence>
<dbReference type="Gene3D" id="1.25.10.10">
    <property type="entry name" value="Leucine-rich Repeat Variant"/>
    <property type="match status" value="1"/>
</dbReference>
<proteinExistence type="predicted"/>
<dbReference type="GO" id="GO:0005635">
    <property type="term" value="C:nuclear envelope"/>
    <property type="evidence" value="ECO:0000318"/>
    <property type="project" value="GO_Central"/>
</dbReference>
<feature type="compositionally biased region" description="Low complexity" evidence="4">
    <location>
        <begin position="414"/>
        <end position="423"/>
    </location>
</feature>
<dbReference type="OrthoDB" id="3268246at2759"/>
<dbReference type="InParanoid" id="A0A059B579"/>
<keyword evidence="2" id="KW-0813">Transport</keyword>
<dbReference type="GO" id="GO:0005049">
    <property type="term" value="F:nuclear export signal receptor activity"/>
    <property type="evidence" value="ECO:0000318"/>
    <property type="project" value="GO_Central"/>
</dbReference>
<reference evidence="6" key="1">
    <citation type="submission" date="2013-07" db="EMBL/GenBank/DDBJ databases">
        <title>The genome of Eucalyptus grandis.</title>
        <authorList>
            <person name="Schmutz J."/>
            <person name="Hayes R."/>
            <person name="Myburg A."/>
            <person name="Tuskan G."/>
            <person name="Grattapaglia D."/>
            <person name="Rokhsar D.S."/>
        </authorList>
    </citation>
    <scope>NUCLEOTIDE SEQUENCE</scope>
    <source>
        <tissue evidence="6">Leaf extractions</tissue>
    </source>
</reference>